<dbReference type="STRING" id="439228.SAMN06295920_109145"/>
<accession>A0A1T5FFT1</accession>
<feature type="transmembrane region" description="Helical" evidence="6">
    <location>
        <begin position="37"/>
        <end position="61"/>
    </location>
</feature>
<dbReference type="EMBL" id="FUYM01000009">
    <property type="protein sequence ID" value="SKB94982.1"/>
    <property type="molecule type" value="Genomic_DNA"/>
</dbReference>
<dbReference type="PANTHER" id="PTHR33885">
    <property type="entry name" value="PHAGE SHOCK PROTEIN C"/>
    <property type="match status" value="1"/>
</dbReference>
<evidence type="ECO:0000256" key="2">
    <source>
        <dbReference type="ARBA" id="ARBA00022475"/>
    </source>
</evidence>
<organism evidence="8 9">
    <name type="scientific">Rhizorhabdus histidinilytica</name>
    <dbReference type="NCBI Taxonomy" id="439228"/>
    <lineage>
        <taxon>Bacteria</taxon>
        <taxon>Pseudomonadati</taxon>
        <taxon>Pseudomonadota</taxon>
        <taxon>Alphaproteobacteria</taxon>
        <taxon>Sphingomonadales</taxon>
        <taxon>Sphingomonadaceae</taxon>
        <taxon>Rhizorhabdus</taxon>
    </lineage>
</organism>
<dbReference type="GO" id="GO:0005886">
    <property type="term" value="C:plasma membrane"/>
    <property type="evidence" value="ECO:0007669"/>
    <property type="project" value="UniProtKB-SubCell"/>
</dbReference>
<evidence type="ECO:0000256" key="4">
    <source>
        <dbReference type="ARBA" id="ARBA00022989"/>
    </source>
</evidence>
<evidence type="ECO:0000313" key="9">
    <source>
        <dbReference type="Proteomes" id="UP000189818"/>
    </source>
</evidence>
<dbReference type="RefSeq" id="WP_012048655.1">
    <property type="nucleotide sequence ID" value="NZ_FUYM01000009.1"/>
</dbReference>
<evidence type="ECO:0000256" key="1">
    <source>
        <dbReference type="ARBA" id="ARBA00004162"/>
    </source>
</evidence>
<keyword evidence="2" id="KW-1003">Cell membrane</keyword>
<name>A0A1T5FFT1_9SPHN</name>
<keyword evidence="4 6" id="KW-1133">Transmembrane helix</keyword>
<dbReference type="Pfam" id="PF04024">
    <property type="entry name" value="PspC"/>
    <property type="match status" value="1"/>
</dbReference>
<reference evidence="9" key="1">
    <citation type="submission" date="2017-02" db="EMBL/GenBank/DDBJ databases">
        <authorList>
            <person name="Varghese N."/>
            <person name="Submissions S."/>
        </authorList>
    </citation>
    <scope>NUCLEOTIDE SEQUENCE [LARGE SCALE GENOMIC DNA]</scope>
    <source>
        <strain evidence="9">UM2</strain>
    </source>
</reference>
<sequence length="66" mass="7047">MSVRSNSFRLNKSEGKIMGVCAGLADYSGIDLMLVRVLAVLLTLCGVGSTIILYLLVGLIAPSNRY</sequence>
<dbReference type="Proteomes" id="UP000189818">
    <property type="component" value="Unassembled WGS sequence"/>
</dbReference>
<evidence type="ECO:0000256" key="3">
    <source>
        <dbReference type="ARBA" id="ARBA00022692"/>
    </source>
</evidence>
<keyword evidence="3 6" id="KW-0812">Transmembrane</keyword>
<dbReference type="OrthoDB" id="7359894at2"/>
<dbReference type="PANTHER" id="PTHR33885:SF3">
    <property type="entry name" value="PHAGE SHOCK PROTEIN C"/>
    <property type="match status" value="1"/>
</dbReference>
<dbReference type="InterPro" id="IPR007168">
    <property type="entry name" value="Phageshock_PspC_N"/>
</dbReference>
<comment type="subcellular location">
    <subcellularLocation>
        <location evidence="1">Cell membrane</location>
        <topology evidence="1">Single-pass membrane protein</topology>
    </subcellularLocation>
</comment>
<gene>
    <name evidence="8" type="ORF">SAMN06295920_109145</name>
</gene>
<protein>
    <submittedName>
        <fullName evidence="8">Phage shock protein C (PspC) family protein</fullName>
    </submittedName>
</protein>
<evidence type="ECO:0000313" key="8">
    <source>
        <dbReference type="EMBL" id="SKB94982.1"/>
    </source>
</evidence>
<keyword evidence="9" id="KW-1185">Reference proteome</keyword>
<dbReference type="InterPro" id="IPR052027">
    <property type="entry name" value="PspC"/>
</dbReference>
<feature type="domain" description="Phage shock protein PspC N-terminal" evidence="7">
    <location>
        <begin position="9"/>
        <end position="63"/>
    </location>
</feature>
<keyword evidence="5 6" id="KW-0472">Membrane</keyword>
<proteinExistence type="predicted"/>
<evidence type="ECO:0000256" key="5">
    <source>
        <dbReference type="ARBA" id="ARBA00023136"/>
    </source>
</evidence>
<evidence type="ECO:0000256" key="6">
    <source>
        <dbReference type="SAM" id="Phobius"/>
    </source>
</evidence>
<dbReference type="AlphaFoldDB" id="A0A1T5FFT1"/>
<evidence type="ECO:0000259" key="7">
    <source>
        <dbReference type="Pfam" id="PF04024"/>
    </source>
</evidence>